<name>A0A9P8ZTB6_9PEZI</name>
<organism evidence="2 3">
    <name type="scientific">Truncatella angustata</name>
    <dbReference type="NCBI Taxonomy" id="152316"/>
    <lineage>
        <taxon>Eukaryota</taxon>
        <taxon>Fungi</taxon>
        <taxon>Dikarya</taxon>
        <taxon>Ascomycota</taxon>
        <taxon>Pezizomycotina</taxon>
        <taxon>Sordariomycetes</taxon>
        <taxon>Xylariomycetidae</taxon>
        <taxon>Amphisphaeriales</taxon>
        <taxon>Sporocadaceae</taxon>
        <taxon>Truncatella</taxon>
    </lineage>
</organism>
<reference evidence="2" key="1">
    <citation type="journal article" date="2021" name="Nat. Commun.">
        <title>Genetic determinants of endophytism in the Arabidopsis root mycobiome.</title>
        <authorList>
            <person name="Mesny F."/>
            <person name="Miyauchi S."/>
            <person name="Thiergart T."/>
            <person name="Pickel B."/>
            <person name="Atanasova L."/>
            <person name="Karlsson M."/>
            <person name="Huettel B."/>
            <person name="Barry K.W."/>
            <person name="Haridas S."/>
            <person name="Chen C."/>
            <person name="Bauer D."/>
            <person name="Andreopoulos W."/>
            <person name="Pangilinan J."/>
            <person name="LaButti K."/>
            <person name="Riley R."/>
            <person name="Lipzen A."/>
            <person name="Clum A."/>
            <person name="Drula E."/>
            <person name="Henrissat B."/>
            <person name="Kohler A."/>
            <person name="Grigoriev I.V."/>
            <person name="Martin F.M."/>
            <person name="Hacquard S."/>
        </authorList>
    </citation>
    <scope>NUCLEOTIDE SEQUENCE</scope>
    <source>
        <strain evidence="2">MPI-SDFR-AT-0073</strain>
    </source>
</reference>
<proteinExistence type="predicted"/>
<feature type="signal peptide" evidence="1">
    <location>
        <begin position="1"/>
        <end position="22"/>
    </location>
</feature>
<evidence type="ECO:0000313" key="2">
    <source>
        <dbReference type="EMBL" id="KAH6648486.1"/>
    </source>
</evidence>
<keyword evidence="3" id="KW-1185">Reference proteome</keyword>
<accession>A0A9P8ZTB6</accession>
<dbReference type="OrthoDB" id="3223416at2759"/>
<dbReference type="EMBL" id="JAGPXC010000007">
    <property type="protein sequence ID" value="KAH6648486.1"/>
    <property type="molecule type" value="Genomic_DNA"/>
</dbReference>
<dbReference type="GeneID" id="70129372"/>
<sequence length="192" mass="20883">MRPPYQLPLVLAFSLFYSSAVARDLPHLNITAVTHDDGDSVLQCWQLPTPFDISSTPGVANGSYVFLGPVANATLTVVPANSDGGRHYAQPQWVHFITGLAHITLPRSSDEARINGGKYGLLWAGDTRDVRKCGHSTFYHEESVTLALMAENGDEPEHEVVRLGPCLPEDLLGLADLGDKEPIARLVVEINI</sequence>
<protein>
    <submittedName>
        <fullName evidence="2">Uncharacterized protein</fullName>
    </submittedName>
</protein>
<dbReference type="RefSeq" id="XP_045954993.1">
    <property type="nucleotide sequence ID" value="XM_046100480.1"/>
</dbReference>
<dbReference type="Proteomes" id="UP000758603">
    <property type="component" value="Unassembled WGS sequence"/>
</dbReference>
<keyword evidence="1" id="KW-0732">Signal</keyword>
<comment type="caution">
    <text evidence="2">The sequence shown here is derived from an EMBL/GenBank/DDBJ whole genome shotgun (WGS) entry which is preliminary data.</text>
</comment>
<dbReference type="AlphaFoldDB" id="A0A9P8ZTB6"/>
<evidence type="ECO:0000313" key="3">
    <source>
        <dbReference type="Proteomes" id="UP000758603"/>
    </source>
</evidence>
<evidence type="ECO:0000256" key="1">
    <source>
        <dbReference type="SAM" id="SignalP"/>
    </source>
</evidence>
<feature type="chain" id="PRO_5040395554" evidence="1">
    <location>
        <begin position="23"/>
        <end position="192"/>
    </location>
</feature>
<gene>
    <name evidence="2" type="ORF">BKA67DRAFT_538518</name>
</gene>